<keyword evidence="5" id="KW-1185">Reference proteome</keyword>
<dbReference type="EMBL" id="NIRT01000014">
    <property type="protein sequence ID" value="PYD66189.1"/>
    <property type="molecule type" value="Genomic_DNA"/>
</dbReference>
<reference evidence="4" key="1">
    <citation type="submission" date="2017-02" db="EMBL/GenBank/DDBJ databases">
        <title>zhang.</title>
        <authorList>
            <person name="Zhang H."/>
        </authorList>
    </citation>
    <scope>NUCLEOTIDE SEQUENCE [LARGE SCALE GENOMIC DNA]</scope>
    <source>
        <strain evidence="4">RZS01</strain>
    </source>
</reference>
<evidence type="ECO:0000313" key="5">
    <source>
        <dbReference type="Proteomes" id="UP000247512"/>
    </source>
</evidence>
<feature type="transmembrane region" description="Helical" evidence="1">
    <location>
        <begin position="183"/>
        <end position="202"/>
    </location>
</feature>
<dbReference type="Proteomes" id="UP000189683">
    <property type="component" value="Chromosome"/>
</dbReference>
<dbReference type="KEGG" id="kna:B0W47_10235"/>
<evidence type="ECO:0000313" key="3">
    <source>
        <dbReference type="EMBL" id="PYD66189.1"/>
    </source>
</evidence>
<dbReference type="Proteomes" id="UP000247512">
    <property type="component" value="Unassembled WGS sequence"/>
</dbReference>
<evidence type="ECO:0000256" key="1">
    <source>
        <dbReference type="SAM" id="Phobius"/>
    </source>
</evidence>
<reference evidence="2" key="2">
    <citation type="submission" date="2017-02" db="EMBL/GenBank/DDBJ databases">
        <authorList>
            <person name="Zhang H."/>
        </authorList>
    </citation>
    <scope>NUCLEOTIDE SEQUENCE</scope>
    <source>
        <strain evidence="2">RZS01</strain>
    </source>
</reference>
<feature type="transmembrane region" description="Helical" evidence="1">
    <location>
        <begin position="236"/>
        <end position="257"/>
    </location>
</feature>
<dbReference type="AlphaFoldDB" id="A0A9N7H115"/>
<dbReference type="EMBL" id="CP019875">
    <property type="protein sequence ID" value="AQU87794.1"/>
    <property type="molecule type" value="Genomic_DNA"/>
</dbReference>
<keyword evidence="1" id="KW-0812">Transmembrane</keyword>
<name>A0A9N7H115_9PROT</name>
<evidence type="ECO:0000313" key="2">
    <source>
        <dbReference type="EMBL" id="AQU87794.1"/>
    </source>
</evidence>
<organism evidence="2 4">
    <name type="scientific">Komagataeibacter nataicola</name>
    <dbReference type="NCBI Taxonomy" id="265960"/>
    <lineage>
        <taxon>Bacteria</taxon>
        <taxon>Pseudomonadati</taxon>
        <taxon>Pseudomonadota</taxon>
        <taxon>Alphaproteobacteria</taxon>
        <taxon>Acetobacterales</taxon>
        <taxon>Acetobacteraceae</taxon>
        <taxon>Komagataeibacter</taxon>
    </lineage>
</organism>
<proteinExistence type="predicted"/>
<gene>
    <name evidence="2" type="ORF">B0W47_10235</name>
    <name evidence="3" type="ORF">CDI09_09285</name>
</gene>
<feature type="transmembrane region" description="Helical" evidence="1">
    <location>
        <begin position="89"/>
        <end position="107"/>
    </location>
</feature>
<reference evidence="3 5" key="3">
    <citation type="submission" date="2017-06" db="EMBL/GenBank/DDBJ databases">
        <title>A draft genome sequence of Komagataeibacter nataicola LMG 1536.</title>
        <authorList>
            <person name="Skraban J."/>
            <person name="Cleenwerck I."/>
            <person name="Vandamme P."/>
            <person name="Trcek J."/>
        </authorList>
    </citation>
    <scope>NUCLEOTIDE SEQUENCE [LARGE SCALE GENOMIC DNA]</scope>
    <source>
        <strain evidence="3 5">LMG 1536</strain>
    </source>
</reference>
<protein>
    <submittedName>
        <fullName evidence="2">Uncharacterized protein</fullName>
    </submittedName>
</protein>
<feature type="transmembrane region" description="Helical" evidence="1">
    <location>
        <begin position="20"/>
        <end position="36"/>
    </location>
</feature>
<accession>A0A9N7H115</accession>
<evidence type="ECO:0000313" key="4">
    <source>
        <dbReference type="Proteomes" id="UP000189683"/>
    </source>
</evidence>
<feature type="transmembrane region" description="Helical" evidence="1">
    <location>
        <begin position="160"/>
        <end position="177"/>
    </location>
</feature>
<keyword evidence="1" id="KW-0472">Membrane</keyword>
<feature type="transmembrane region" description="Helical" evidence="1">
    <location>
        <begin position="48"/>
        <end position="69"/>
    </location>
</feature>
<keyword evidence="1" id="KW-1133">Transmembrane helix</keyword>
<sequence length="443" mass="51956">MLFVFGYFSLYEYTVMARNYGISMLLMLILALVFSSQKYRYKLTGPVIFLLANTNIHSALIVAVFSGMWPLCTWQANRWSFNKNVRKTLPSAIMGIVGFVLCILTIYPPRYDDLAALIPADGESHHFKVRFLKGLTLKPFKRFFYDAIGDNLFSHSIYKFLYIASFVSVISCVFVLWGNTFLFFTAIAVQIVFIAFFSIIYYGSYRHQSLWIVWICTLFWIYRKEHAFPQNGLNKFGLYSLYFLLSVQVFQAVLMEYHEIRIPNSRAREFSKVINAHEDLKDSTIISSVDYIIESMPYYINNRFYFMTQRKFDRVVIYNTHAYMNYSLQDIMDEADRISICTHKPSIIIIANDWDKMMDGSPVNLMDREQVENYRKYTYKYWKFTFSEVQKQTLKARSTEIARYPNGLLEEGFIAYKLNSPHQDAHTTIDCHGHELSDVPPLP</sequence>